<feature type="signal peptide" evidence="4">
    <location>
        <begin position="1"/>
        <end position="18"/>
    </location>
</feature>
<evidence type="ECO:0000256" key="3">
    <source>
        <dbReference type="SAM" id="MobiDB-lite"/>
    </source>
</evidence>
<evidence type="ECO:0000256" key="1">
    <source>
        <dbReference type="ARBA" id="ARBA00006135"/>
    </source>
</evidence>
<dbReference type="CDD" id="cd06911">
    <property type="entry name" value="VirB9_CagX_TrbG"/>
    <property type="match status" value="1"/>
</dbReference>
<protein>
    <submittedName>
        <fullName evidence="5">Pilus assembly protein</fullName>
    </submittedName>
</protein>
<organism evidence="5 6">
    <name type="scientific">Alcaligenes xylosoxydans xylosoxydans</name>
    <name type="common">Achromobacter xylosoxidans</name>
    <dbReference type="NCBI Taxonomy" id="85698"/>
    <lineage>
        <taxon>Bacteria</taxon>
        <taxon>Pseudomonadati</taxon>
        <taxon>Pseudomonadota</taxon>
        <taxon>Betaproteobacteria</taxon>
        <taxon>Burkholderiales</taxon>
        <taxon>Alcaligenaceae</taxon>
        <taxon>Achromobacter</taxon>
    </lineage>
</organism>
<dbReference type="AlphaFoldDB" id="A0A1R1JSE4"/>
<feature type="compositionally biased region" description="Low complexity" evidence="3">
    <location>
        <begin position="125"/>
        <end position="138"/>
    </location>
</feature>
<dbReference type="InterPro" id="IPR010258">
    <property type="entry name" value="Conjugal_tfr_TrbG/VirB9/CagX"/>
</dbReference>
<dbReference type="Gene3D" id="2.60.40.2500">
    <property type="match status" value="1"/>
</dbReference>
<dbReference type="Proteomes" id="UP000187251">
    <property type="component" value="Unassembled WGS sequence"/>
</dbReference>
<proteinExistence type="inferred from homology"/>
<dbReference type="PROSITE" id="PS51257">
    <property type="entry name" value="PROKAR_LIPOPROTEIN"/>
    <property type="match status" value="1"/>
</dbReference>
<name>A0A1R1JSE4_ALCXX</name>
<gene>
    <name evidence="5" type="ORF">BIZ92_27840</name>
</gene>
<evidence type="ECO:0000313" key="6">
    <source>
        <dbReference type="Proteomes" id="UP000187251"/>
    </source>
</evidence>
<evidence type="ECO:0000256" key="2">
    <source>
        <dbReference type="ARBA" id="ARBA00022729"/>
    </source>
</evidence>
<sequence>MVRILFLAGALSSLAGCAWTPGAAPMAGAGWRASGIATPGFRFDWLLSGDPAVAPMQVFDDGRETWLQFAPGQAIPAIFGVDADGERVVPYVRRDPYVVLAGNWDSLWFRGGRLLARARRAPAEGLDQGAADGDAPAGMSPRMQGADNPL</sequence>
<feature type="region of interest" description="Disordered" evidence="3">
    <location>
        <begin position="125"/>
        <end position="150"/>
    </location>
</feature>
<reference evidence="5 6" key="1">
    <citation type="submission" date="2016-09" db="EMBL/GenBank/DDBJ databases">
        <title>Phylogenomics of Achromobacter.</title>
        <authorList>
            <person name="Jeukens J."/>
            <person name="Freschi L."/>
            <person name="Vincent A.T."/>
            <person name="Emond-Rheault J.-G."/>
            <person name="Kukavica-Ibrulj I."/>
            <person name="Charette S.J."/>
            <person name="Levesque R.C."/>
        </authorList>
    </citation>
    <scope>NUCLEOTIDE SEQUENCE [LARGE SCALE GENOMIC DNA]</scope>
    <source>
        <strain evidence="5 6">AUS488</strain>
    </source>
</reference>
<dbReference type="InterPro" id="IPR038161">
    <property type="entry name" value="VirB9/CagX/TrbG_C_sf"/>
</dbReference>
<dbReference type="OrthoDB" id="8963661at2"/>
<accession>A0A1R1JSE4</accession>
<dbReference type="InterPro" id="IPR033645">
    <property type="entry name" value="VirB9/CagX/TrbG_C"/>
</dbReference>
<keyword evidence="2 4" id="KW-0732">Signal</keyword>
<evidence type="ECO:0000313" key="5">
    <source>
        <dbReference type="EMBL" id="OMG85198.1"/>
    </source>
</evidence>
<dbReference type="Pfam" id="PF03524">
    <property type="entry name" value="CagX"/>
    <property type="match status" value="1"/>
</dbReference>
<comment type="similarity">
    <text evidence="1">Belongs to the TrbG/VirB9 family.</text>
</comment>
<feature type="chain" id="PRO_5012977819" evidence="4">
    <location>
        <begin position="19"/>
        <end position="150"/>
    </location>
</feature>
<comment type="caution">
    <text evidence="5">The sequence shown here is derived from an EMBL/GenBank/DDBJ whole genome shotgun (WGS) entry which is preliminary data.</text>
</comment>
<dbReference type="RefSeq" id="WP_076412814.1">
    <property type="nucleotide sequence ID" value="NZ_AP028040.1"/>
</dbReference>
<evidence type="ECO:0000256" key="4">
    <source>
        <dbReference type="SAM" id="SignalP"/>
    </source>
</evidence>
<dbReference type="EMBL" id="MJMN01000017">
    <property type="protein sequence ID" value="OMG85198.1"/>
    <property type="molecule type" value="Genomic_DNA"/>
</dbReference>